<organism evidence="3 4">
    <name type="scientific">Aquatica leii</name>
    <dbReference type="NCBI Taxonomy" id="1421715"/>
    <lineage>
        <taxon>Eukaryota</taxon>
        <taxon>Metazoa</taxon>
        <taxon>Ecdysozoa</taxon>
        <taxon>Arthropoda</taxon>
        <taxon>Hexapoda</taxon>
        <taxon>Insecta</taxon>
        <taxon>Pterygota</taxon>
        <taxon>Neoptera</taxon>
        <taxon>Endopterygota</taxon>
        <taxon>Coleoptera</taxon>
        <taxon>Polyphaga</taxon>
        <taxon>Elateriformia</taxon>
        <taxon>Elateroidea</taxon>
        <taxon>Lampyridae</taxon>
        <taxon>Luciolinae</taxon>
        <taxon>Aquatica</taxon>
    </lineage>
</organism>
<evidence type="ECO:0000256" key="2">
    <source>
        <dbReference type="ARBA" id="ARBA00022737"/>
    </source>
</evidence>
<evidence type="ECO:0000256" key="1">
    <source>
        <dbReference type="ARBA" id="ARBA00022614"/>
    </source>
</evidence>
<dbReference type="InterPro" id="IPR001611">
    <property type="entry name" value="Leu-rich_rpt"/>
</dbReference>
<keyword evidence="4" id="KW-1185">Reference proteome</keyword>
<evidence type="ECO:0000313" key="4">
    <source>
        <dbReference type="Proteomes" id="UP001353858"/>
    </source>
</evidence>
<keyword evidence="2" id="KW-0677">Repeat</keyword>
<reference evidence="4" key="1">
    <citation type="submission" date="2023-01" db="EMBL/GenBank/DDBJ databases">
        <title>Key to firefly adult light organ development and bioluminescence: homeobox transcription factors regulate luciferase expression and transportation to peroxisome.</title>
        <authorList>
            <person name="Fu X."/>
        </authorList>
    </citation>
    <scope>NUCLEOTIDE SEQUENCE [LARGE SCALE GENOMIC DNA]</scope>
</reference>
<dbReference type="GO" id="GO:0005886">
    <property type="term" value="C:plasma membrane"/>
    <property type="evidence" value="ECO:0007669"/>
    <property type="project" value="TreeGrafter"/>
</dbReference>
<gene>
    <name evidence="3" type="ORF">RN001_014317</name>
</gene>
<dbReference type="Gene3D" id="3.80.10.10">
    <property type="entry name" value="Ribonuclease Inhibitor"/>
    <property type="match status" value="2"/>
</dbReference>
<sequence length="415" mass="47392">MHDRDEFYAFGEQVAMKMRKLSSPHAKFAVQNAINSILFEAEMGRFDNPAPPLFHHNPTAIYNTNLPLNMPPQFPPYFSPSPPIPASTNCLGVTVYKNNSANTQEEIVKGCVTPQTIEDYNEDHFLGIRIAKQSIPNLKRGAVANFKGKFSITMEGNQIDTIKKEAFFNLPGVRSISLLSNKIKWVESGAFSNLESLLYLNLEKNSIESFPPSTFSNLPKLERVDLSSNRLRFFKQEWFSGTPQLKVLEIAHNEIFEIRDDSFSTITSLKNLNFYGNRIENLYPSAFVGLKELDLLNLGNNDIKDINLDFSSLKKLLLLQLEGNNINYISEKVLEDLRVLSTLSIYANPIQCSCFDILMKWSVRNRIHVRSQCNQQLPVCVDAKSNFAKCIPRDDDDFYKTTPNFKSYLHMCRIY</sequence>
<keyword evidence="1" id="KW-0433">Leucine-rich repeat</keyword>
<dbReference type="PANTHER" id="PTHR24369">
    <property type="entry name" value="ANTIGEN BSP, PUTATIVE-RELATED"/>
    <property type="match status" value="1"/>
</dbReference>
<proteinExistence type="predicted"/>
<protein>
    <submittedName>
        <fullName evidence="3">Uncharacterized protein</fullName>
    </submittedName>
</protein>
<dbReference type="PROSITE" id="PS51450">
    <property type="entry name" value="LRR"/>
    <property type="match status" value="2"/>
</dbReference>
<dbReference type="InterPro" id="IPR032675">
    <property type="entry name" value="LRR_dom_sf"/>
</dbReference>
<dbReference type="PANTHER" id="PTHR24369:SF213">
    <property type="entry name" value="INSULIN LIKE GROWTH FACTOR BINDING PROTEIN ACID LABILE SUBUNIT"/>
    <property type="match status" value="1"/>
</dbReference>
<dbReference type="Pfam" id="PF13855">
    <property type="entry name" value="LRR_8"/>
    <property type="match status" value="2"/>
</dbReference>
<accession>A0AAN7PSU1</accession>
<dbReference type="EMBL" id="JARPUR010000006">
    <property type="protein sequence ID" value="KAK4874957.1"/>
    <property type="molecule type" value="Genomic_DNA"/>
</dbReference>
<name>A0AAN7PSU1_9COLE</name>
<dbReference type="Proteomes" id="UP001353858">
    <property type="component" value="Unassembled WGS sequence"/>
</dbReference>
<dbReference type="SMART" id="SM00369">
    <property type="entry name" value="LRR_TYP"/>
    <property type="match status" value="7"/>
</dbReference>
<evidence type="ECO:0000313" key="3">
    <source>
        <dbReference type="EMBL" id="KAK4874957.1"/>
    </source>
</evidence>
<dbReference type="SUPFAM" id="SSF52058">
    <property type="entry name" value="L domain-like"/>
    <property type="match status" value="1"/>
</dbReference>
<comment type="caution">
    <text evidence="3">The sequence shown here is derived from an EMBL/GenBank/DDBJ whole genome shotgun (WGS) entry which is preliminary data.</text>
</comment>
<dbReference type="InterPro" id="IPR003591">
    <property type="entry name" value="Leu-rich_rpt_typical-subtyp"/>
</dbReference>
<dbReference type="AlphaFoldDB" id="A0AAN7PSU1"/>
<dbReference type="InterPro" id="IPR050541">
    <property type="entry name" value="LRR_TM_domain-containing"/>
</dbReference>